<keyword evidence="2" id="KW-1185">Reference proteome</keyword>
<dbReference type="InterPro" id="IPR053137">
    <property type="entry name" value="NLR-like"/>
</dbReference>
<organism evidence="1 2">
    <name type="scientific">Fusarium avenaceum</name>
    <dbReference type="NCBI Taxonomy" id="40199"/>
    <lineage>
        <taxon>Eukaryota</taxon>
        <taxon>Fungi</taxon>
        <taxon>Dikarya</taxon>
        <taxon>Ascomycota</taxon>
        <taxon>Pezizomycotina</taxon>
        <taxon>Sordariomycetes</taxon>
        <taxon>Hypocreomycetidae</taxon>
        <taxon>Hypocreales</taxon>
        <taxon>Nectriaceae</taxon>
        <taxon>Fusarium</taxon>
        <taxon>Fusarium tricinctum species complex</taxon>
    </lineage>
</organism>
<accession>A0A9P7GRT8</accession>
<dbReference type="InterPro" id="IPR035994">
    <property type="entry name" value="Nucleoside_phosphorylase_sf"/>
</dbReference>
<dbReference type="Proteomes" id="UP000782241">
    <property type="component" value="Unassembled WGS sequence"/>
</dbReference>
<protein>
    <recommendedName>
        <fullName evidence="3">Nucleoside phosphorylase domain-containing protein</fullName>
    </recommendedName>
</protein>
<proteinExistence type="predicted"/>
<dbReference type="EMBL" id="JAGPUO010000027">
    <property type="protein sequence ID" value="KAG5655644.1"/>
    <property type="molecule type" value="Genomic_DNA"/>
</dbReference>
<gene>
    <name evidence="1" type="ORF">KAF25_009143</name>
</gene>
<evidence type="ECO:0000313" key="2">
    <source>
        <dbReference type="Proteomes" id="UP000782241"/>
    </source>
</evidence>
<sequence>MSAHSTIPILGAPDYRDWFSMALNESGQEKNRVFMRDILPFLYDYAEGTTFTAFLQEHEWIKDFTNPDSSFAATFLEVERHPNEATITLADFVKHLAGTLIAREWRENMKAFVERVESRPATDVPMNDAEITECREAFEEALPKLADQPLWRCLSARVRDFSLRIGCPAAAAEPLDCIVSIRVQLNARPVRTEEAMVEDQLHDPGRTKRTHEDYTIAWICPLEVEQVAALVMLDEEHENLTQPSTDQNVYALGMIANRNVVIAGLPQAGNNSAASVITQAKTTFPNLRYCLLVGIGGGVPTITDNGMIRLGDVVVSKPAGGHSGVFQYDRGRAEEGQFKPTGALDSPPSLLLGAAQRLAAERARSRNDPIIENIERIDTTIRGLRKYRYPGLSEDRLYQPAYRHREARRSCQECGCDPTSLIQRTSTEEDEDGLTVIVHRGTIASGELVIKDGNLRDNLAKKYDTLCFETEAAGVLTSFPCMVIRGISDYCDSHKNDKWHGYAAAVAAAYARALFCYMPTN</sequence>
<dbReference type="AlphaFoldDB" id="A0A9P7GRT8"/>
<dbReference type="GO" id="GO:0009116">
    <property type="term" value="P:nucleoside metabolic process"/>
    <property type="evidence" value="ECO:0007669"/>
    <property type="project" value="InterPro"/>
</dbReference>
<evidence type="ECO:0000313" key="1">
    <source>
        <dbReference type="EMBL" id="KAG5655644.1"/>
    </source>
</evidence>
<name>A0A9P7GRT8_9HYPO</name>
<dbReference type="Gene3D" id="3.40.50.1580">
    <property type="entry name" value="Nucleoside phosphorylase domain"/>
    <property type="match status" value="1"/>
</dbReference>
<evidence type="ECO:0008006" key="3">
    <source>
        <dbReference type="Google" id="ProtNLM"/>
    </source>
</evidence>
<dbReference type="GO" id="GO:0003824">
    <property type="term" value="F:catalytic activity"/>
    <property type="evidence" value="ECO:0007669"/>
    <property type="project" value="InterPro"/>
</dbReference>
<comment type="caution">
    <text evidence="1">The sequence shown here is derived from an EMBL/GenBank/DDBJ whole genome shotgun (WGS) entry which is preliminary data.</text>
</comment>
<reference evidence="1" key="1">
    <citation type="submission" date="2021-04" db="EMBL/GenBank/DDBJ databases">
        <title>Draft genome of Fusarium avenaceum strain F156N33, isolated from an atmospheric sample in Virginia.</title>
        <authorList>
            <person name="Yang S."/>
            <person name="Vinatzer B.A."/>
            <person name="Coleman J."/>
        </authorList>
    </citation>
    <scope>NUCLEOTIDE SEQUENCE</scope>
    <source>
        <strain evidence="1">F156N33</strain>
    </source>
</reference>
<dbReference type="PANTHER" id="PTHR46082">
    <property type="entry name" value="ATP/GTP-BINDING PROTEIN-RELATED"/>
    <property type="match status" value="1"/>
</dbReference>
<dbReference type="SUPFAM" id="SSF53167">
    <property type="entry name" value="Purine and uridine phosphorylases"/>
    <property type="match status" value="1"/>
</dbReference>
<dbReference type="PANTHER" id="PTHR46082:SF11">
    <property type="entry name" value="AAA+ ATPASE DOMAIN-CONTAINING PROTEIN-RELATED"/>
    <property type="match status" value="1"/>
</dbReference>